<reference evidence="9" key="1">
    <citation type="submission" date="2022-11" db="UniProtKB">
        <authorList>
            <consortium name="WormBaseParasite"/>
        </authorList>
    </citation>
    <scope>IDENTIFICATION</scope>
</reference>
<feature type="compositionally biased region" description="Low complexity" evidence="7">
    <location>
        <begin position="116"/>
        <end position="128"/>
    </location>
</feature>
<evidence type="ECO:0000256" key="3">
    <source>
        <dbReference type="ARBA" id="ARBA00022723"/>
    </source>
</evidence>
<dbReference type="GO" id="GO:0051213">
    <property type="term" value="F:dioxygenase activity"/>
    <property type="evidence" value="ECO:0007669"/>
    <property type="project" value="UniProtKB-KW"/>
</dbReference>
<feature type="region of interest" description="Disordered" evidence="7">
    <location>
        <begin position="105"/>
        <end position="128"/>
    </location>
</feature>
<proteinExistence type="inferred from homology"/>
<dbReference type="InterPro" id="IPR032862">
    <property type="entry name" value="ALKBH6"/>
</dbReference>
<evidence type="ECO:0000256" key="6">
    <source>
        <dbReference type="ARBA" id="ARBA00023004"/>
    </source>
</evidence>
<dbReference type="PANTHER" id="PTHR46030">
    <property type="entry name" value="ALPHA-KETOGLUTARATE-DEPENDENT DIOXYGENASE ALKB HOMOLOG 6"/>
    <property type="match status" value="1"/>
</dbReference>
<dbReference type="WBParaSite" id="nRc.2.0.1.t36311-RA">
    <property type="protein sequence ID" value="nRc.2.0.1.t36311-RA"/>
    <property type="gene ID" value="nRc.2.0.1.g36311"/>
</dbReference>
<keyword evidence="4" id="KW-0223">Dioxygenase</keyword>
<dbReference type="Proteomes" id="UP000887565">
    <property type="component" value="Unplaced"/>
</dbReference>
<dbReference type="Gene3D" id="2.60.120.590">
    <property type="entry name" value="Alpha-ketoglutarate-dependent dioxygenase AlkB-like"/>
    <property type="match status" value="1"/>
</dbReference>
<comment type="cofactor">
    <cofactor evidence="1">
        <name>Fe(2+)</name>
        <dbReference type="ChEBI" id="CHEBI:29033"/>
    </cofactor>
</comment>
<evidence type="ECO:0000313" key="9">
    <source>
        <dbReference type="WBParaSite" id="nRc.2.0.1.t36311-RA"/>
    </source>
</evidence>
<evidence type="ECO:0000256" key="7">
    <source>
        <dbReference type="SAM" id="MobiDB-lite"/>
    </source>
</evidence>
<evidence type="ECO:0000256" key="1">
    <source>
        <dbReference type="ARBA" id="ARBA00001954"/>
    </source>
</evidence>
<dbReference type="InterPro" id="IPR037151">
    <property type="entry name" value="AlkB-like_sf"/>
</dbReference>
<protein>
    <submittedName>
        <fullName evidence="9">Uncharacterized protein</fullName>
    </submittedName>
</protein>
<dbReference type="GO" id="GO:0005634">
    <property type="term" value="C:nucleus"/>
    <property type="evidence" value="ECO:0007669"/>
    <property type="project" value="TreeGrafter"/>
</dbReference>
<keyword evidence="6" id="KW-0408">Iron</keyword>
<dbReference type="AlphaFoldDB" id="A0A915KE31"/>
<accession>A0A915KE31</accession>
<comment type="similarity">
    <text evidence="2">Belongs to the alkB family.</text>
</comment>
<evidence type="ECO:0000256" key="2">
    <source>
        <dbReference type="ARBA" id="ARBA00007879"/>
    </source>
</evidence>
<evidence type="ECO:0000256" key="5">
    <source>
        <dbReference type="ARBA" id="ARBA00023002"/>
    </source>
</evidence>
<name>A0A915KE31_ROMCU</name>
<dbReference type="GO" id="GO:0046872">
    <property type="term" value="F:metal ion binding"/>
    <property type="evidence" value="ECO:0007669"/>
    <property type="project" value="UniProtKB-KW"/>
</dbReference>
<evidence type="ECO:0000313" key="8">
    <source>
        <dbReference type="Proteomes" id="UP000887565"/>
    </source>
</evidence>
<keyword evidence="5" id="KW-0560">Oxidoreductase</keyword>
<organism evidence="8 9">
    <name type="scientific">Romanomermis culicivorax</name>
    <name type="common">Nematode worm</name>
    <dbReference type="NCBI Taxonomy" id="13658"/>
    <lineage>
        <taxon>Eukaryota</taxon>
        <taxon>Metazoa</taxon>
        <taxon>Ecdysozoa</taxon>
        <taxon>Nematoda</taxon>
        <taxon>Enoplea</taxon>
        <taxon>Dorylaimia</taxon>
        <taxon>Mermithida</taxon>
        <taxon>Mermithoidea</taxon>
        <taxon>Mermithidae</taxon>
        <taxon>Romanomermis</taxon>
    </lineage>
</organism>
<evidence type="ECO:0000256" key="4">
    <source>
        <dbReference type="ARBA" id="ARBA00022964"/>
    </source>
</evidence>
<keyword evidence="8" id="KW-1185">Reference proteome</keyword>
<keyword evidence="3" id="KW-0479">Metal-binding</keyword>
<dbReference type="PANTHER" id="PTHR46030:SF1">
    <property type="entry name" value="ALPHA-KETOGLUTARATE-DEPENDENT DIOXYGENASE ALKB HOMOLOG 6"/>
    <property type="match status" value="1"/>
</dbReference>
<sequence length="128" mass="14651">MKFYRDVSNVTLERQFIGSMFLQPRSLLLLKGDMYKKYLHGIDDTFMDILKPGTIFNFDLCPDIEADQKLVRGKRVALTFRNVPRISRILVDTLVVPPLTPRSRKKRIAQEFGRTSTPSSDSSVGSNK</sequence>
<dbReference type="SUPFAM" id="SSF51197">
    <property type="entry name" value="Clavaminate synthase-like"/>
    <property type="match status" value="1"/>
</dbReference>